<dbReference type="OrthoDB" id="9813840at2"/>
<keyword evidence="5" id="KW-1185">Reference proteome</keyword>
<name>A0A1M5ZZ46_9FLAO</name>
<dbReference type="InterPro" id="IPR005046">
    <property type="entry name" value="DUF285"/>
</dbReference>
<sequence>MNKIIFLLTLCFASIQGSAQEEDYFITTWKTDNVSAGSSNATSITIPIGGSGTYSYEVSWKNDGNWVFVSAPNITHDYGIAGTYTVAIRGVFPQIIFGGGQGDHQKILSIEQWGSNPWSSMNGAFAGCINLVSNATDSPDLTNVTDMSYMFWMAKLFDQDIGNWNVSSVTNMSYMLYNAQSFNQDLGSWDVSNVTDLEYMFINTPLSITNYDALLNGWSSLTLQNGVVFDAIGLHYCRGEAARTHIINTFGWTIDDYGLSCPSTENFITTWKTDNPGTSNTTSITIPTTGTGYNYDVDWNNDGVFDDFGVTGDATHDYGTAGTYTVAIRGYFPRIYFNNSGDREKIMSIEQWGPNPWSSMERAFYGCSNLVNNSWESNPNFSRVSDMSYMFADATSLNQHTYWWNVSNVTNMSNMFAGATAFNLNMNNWDVSNVTNMSNMFDSATAFNQNLGNWDIGNVTDMQDMFLGATLSGSNYDATLIGWATDSSGTADDGVDDIPSNITFNGGYSSYCLGEAARNNLTNGNGWEILDNGQVCPSNYFITTWKTTSNGESITIPTFPGETYNYTVDWGDTNNTAGHTGNATHNYVTAGTYTIKIYGNFPRIYFNNNYASDHLKIQSIDQWGTNTWSSMNGAFYGCDNLISNATDFPDLSMVTNTAYMFSGALKFNGDLSNCDVSNVTDMSFMFNDARLFNQDIGNWDVSNVTNMSNLLSYAYNFSQDLSSWDVSNVTNMAHLFEYVYQYNHDLADWNVGNVTNMSSMFRGAEAFNQDISNWNVSNVTDMSYMLQGAGSFNQDIGNWDVSNVTNMAAMFTSTGAFNQDISNWDVSNVTNMSYMFAYRGIIDHDFGKWDVSNVTNMNAMFFSFGSGGLTTESYDSLLIGWSKLTLQSGVSFGGGISTYCAGETARATIINNFGWTITDNGKNCLNLCGSLTEYTIAGGWNNGFPDTSKMAVFIDDYNTNLGSIDACIIQINHGATLTVSEGTTIRADKNIIINGNLVFLSSNTGNGELASMSADAIVVGDATVQRYLSSRRSYRVVSSAVTTTTSINANWQEGANNTSTDYGSNQDPNPGYGTHITGSTIGENGFDASIAGISSMYTVDVANQEFQPVANTNVGTLSAGQGYLLFIRGDRSIDMANSMAPPTETVLRATGQLMVGDQSQNFTSPSDGAIVQLGNPYQSAVNMNAVLGASTNVNLNQYYVYDPALADYGAYVTLTLPGGTNTSGSATNQFLQPGQGVQVASLTSGPVSVVFHEADKTPGEFTATNATGNTMVADGMVIGQLYTLENYNNGESVHDSFGILFADGNSNALTPEDAVKPMNFGENLGIDHNGKYLSLERRALPEGGENLPLFINGYQHTNYTLKMELNNLENVAIYLDDYFNGTSTLLEQGIVAYSFSIDPRNPESIASDRFALNVGERLSVDDNGLLSGITLYPNPMADQVTLGNPKNVTLENASIYDITGRLIKTVDLTGVTPKTIIDVSTLSSATYIVVINGKDGQVSQLMVKE</sequence>
<evidence type="ECO:0000256" key="1">
    <source>
        <dbReference type="ARBA" id="ARBA00022729"/>
    </source>
</evidence>
<evidence type="ECO:0000259" key="3">
    <source>
        <dbReference type="Pfam" id="PF18962"/>
    </source>
</evidence>
<accession>A0A1M5ZZ46</accession>
<dbReference type="NCBIfam" id="TIGR02167">
    <property type="entry name" value="Liste_lipo_26"/>
    <property type="match status" value="7"/>
</dbReference>
<dbReference type="Pfam" id="PF18962">
    <property type="entry name" value="Por_Secre_tail"/>
    <property type="match status" value="1"/>
</dbReference>
<feature type="domain" description="Secretion system C-terminal sorting" evidence="3">
    <location>
        <begin position="1431"/>
        <end position="1500"/>
    </location>
</feature>
<proteinExistence type="predicted"/>
<dbReference type="EMBL" id="FQYV01000001">
    <property type="protein sequence ID" value="SHI29502.1"/>
    <property type="molecule type" value="Genomic_DNA"/>
</dbReference>
<gene>
    <name evidence="4" type="ORF">SAMN04487908_1015</name>
</gene>
<evidence type="ECO:0000256" key="2">
    <source>
        <dbReference type="SAM" id="SignalP"/>
    </source>
</evidence>
<dbReference type="CDD" id="cd00146">
    <property type="entry name" value="PKD"/>
    <property type="match status" value="1"/>
</dbReference>
<evidence type="ECO:0000313" key="5">
    <source>
        <dbReference type="Proteomes" id="UP000184172"/>
    </source>
</evidence>
<dbReference type="RefSeq" id="WP_073213563.1">
    <property type="nucleotide sequence ID" value="NZ_FNNS01000002.1"/>
</dbReference>
<protein>
    <submittedName>
        <fullName evidence="4">Por secretion system C-terminal sorting domain-containing protein</fullName>
    </submittedName>
</protein>
<dbReference type="NCBIfam" id="TIGR04183">
    <property type="entry name" value="Por_Secre_tail"/>
    <property type="match status" value="1"/>
</dbReference>
<dbReference type="Pfam" id="PF03382">
    <property type="entry name" value="DUF285"/>
    <property type="match status" value="3"/>
</dbReference>
<keyword evidence="1 2" id="KW-0732">Signal</keyword>
<dbReference type="InterPro" id="IPR026444">
    <property type="entry name" value="Secre_tail"/>
</dbReference>
<feature type="signal peptide" evidence="2">
    <location>
        <begin position="1"/>
        <end position="19"/>
    </location>
</feature>
<dbReference type="Proteomes" id="UP000184172">
    <property type="component" value="Unassembled WGS sequence"/>
</dbReference>
<dbReference type="InterPro" id="IPR011889">
    <property type="entry name" value="Liste_lipo_26"/>
</dbReference>
<feature type="chain" id="PRO_5009915558" evidence="2">
    <location>
        <begin position="20"/>
        <end position="1505"/>
    </location>
</feature>
<organism evidence="4 5">
    <name type="scientific">Aequorivita viscosa</name>
    <dbReference type="NCBI Taxonomy" id="797419"/>
    <lineage>
        <taxon>Bacteria</taxon>
        <taxon>Pseudomonadati</taxon>
        <taxon>Bacteroidota</taxon>
        <taxon>Flavobacteriia</taxon>
        <taxon>Flavobacteriales</taxon>
        <taxon>Flavobacteriaceae</taxon>
        <taxon>Aequorivita</taxon>
    </lineage>
</organism>
<reference evidence="5" key="1">
    <citation type="submission" date="2016-11" db="EMBL/GenBank/DDBJ databases">
        <authorList>
            <person name="Varghese N."/>
            <person name="Submissions S."/>
        </authorList>
    </citation>
    <scope>NUCLEOTIDE SEQUENCE [LARGE SCALE GENOMIC DNA]</scope>
    <source>
        <strain evidence="5">DSM 26349</strain>
    </source>
</reference>
<evidence type="ECO:0000313" key="4">
    <source>
        <dbReference type="EMBL" id="SHI29502.1"/>
    </source>
</evidence>
<dbReference type="STRING" id="797419.SAMN05216556_1025"/>